<dbReference type="PROSITE" id="PS50943">
    <property type="entry name" value="HTH_CROC1"/>
    <property type="match status" value="1"/>
</dbReference>
<accession>A0AA42J0K4</accession>
<dbReference type="Gene3D" id="2.10.109.10">
    <property type="entry name" value="Umud Fragment, subunit A"/>
    <property type="match status" value="1"/>
</dbReference>
<dbReference type="InterPro" id="IPR036286">
    <property type="entry name" value="LexA/Signal_pep-like_sf"/>
</dbReference>
<dbReference type="PANTHER" id="PTHR33516">
    <property type="entry name" value="LEXA REPRESSOR"/>
    <property type="match status" value="1"/>
</dbReference>
<dbReference type="AlphaFoldDB" id="A0AA42J0K4"/>
<dbReference type="InterPro" id="IPR001387">
    <property type="entry name" value="Cro/C1-type_HTH"/>
</dbReference>
<dbReference type="RefSeq" id="WP_271011696.1">
    <property type="nucleotide sequence ID" value="NZ_JAQIFT010000030.1"/>
</dbReference>
<keyword evidence="3" id="KW-1185">Reference proteome</keyword>
<dbReference type="Proteomes" id="UP001169242">
    <property type="component" value="Unassembled WGS sequence"/>
</dbReference>
<dbReference type="CDD" id="cd00093">
    <property type="entry name" value="HTH_XRE"/>
    <property type="match status" value="1"/>
</dbReference>
<evidence type="ECO:0000259" key="1">
    <source>
        <dbReference type="PROSITE" id="PS50943"/>
    </source>
</evidence>
<organism evidence="2 3">
    <name type="scientific">Holtiella tumoricola</name>
    <dbReference type="NCBI Taxonomy" id="3018743"/>
    <lineage>
        <taxon>Bacteria</taxon>
        <taxon>Bacillati</taxon>
        <taxon>Bacillota</taxon>
        <taxon>Clostridia</taxon>
        <taxon>Lachnospirales</taxon>
        <taxon>Cellulosilyticaceae</taxon>
        <taxon>Holtiella</taxon>
    </lineage>
</organism>
<evidence type="ECO:0000313" key="3">
    <source>
        <dbReference type="Proteomes" id="UP001169242"/>
    </source>
</evidence>
<dbReference type="InterPro" id="IPR010982">
    <property type="entry name" value="Lambda_DNA-bd_dom_sf"/>
</dbReference>
<evidence type="ECO:0000313" key="2">
    <source>
        <dbReference type="EMBL" id="MDA3731296.1"/>
    </source>
</evidence>
<proteinExistence type="predicted"/>
<feature type="domain" description="HTH cro/C1-type" evidence="1">
    <location>
        <begin position="34"/>
        <end position="68"/>
    </location>
</feature>
<dbReference type="InterPro" id="IPR039418">
    <property type="entry name" value="LexA-like"/>
</dbReference>
<dbReference type="InterPro" id="IPR050077">
    <property type="entry name" value="LexA_repressor"/>
</dbReference>
<dbReference type="EMBL" id="JAQIFT010000030">
    <property type="protein sequence ID" value="MDA3731296.1"/>
    <property type="molecule type" value="Genomic_DNA"/>
</dbReference>
<dbReference type="SUPFAM" id="SSF47413">
    <property type="entry name" value="lambda repressor-like DNA-binding domains"/>
    <property type="match status" value="1"/>
</dbReference>
<name>A0AA42J0K4_9FIRM</name>
<dbReference type="InterPro" id="IPR015927">
    <property type="entry name" value="Peptidase_S24_S26A/B/C"/>
</dbReference>
<dbReference type="Gene3D" id="1.10.260.40">
    <property type="entry name" value="lambda repressor-like DNA-binding domains"/>
    <property type="match status" value="1"/>
</dbReference>
<comment type="caution">
    <text evidence="2">The sequence shown here is derived from an EMBL/GenBank/DDBJ whole genome shotgun (WGS) entry which is preliminary data.</text>
</comment>
<dbReference type="CDD" id="cd06529">
    <property type="entry name" value="S24_LexA-like"/>
    <property type="match status" value="1"/>
</dbReference>
<dbReference type="GO" id="GO:0003677">
    <property type="term" value="F:DNA binding"/>
    <property type="evidence" value="ECO:0007669"/>
    <property type="project" value="InterPro"/>
</dbReference>
<gene>
    <name evidence="2" type="ORF">PBV87_07360</name>
</gene>
<dbReference type="Pfam" id="PF00717">
    <property type="entry name" value="Peptidase_S24"/>
    <property type="match status" value="1"/>
</dbReference>
<sequence>MNTLGERLYALRKGVKLSQEELITIFNKRFNTIINRTMISKWENNKEYPRSDFIKYLSEFFDVSMDYLTCRSPYKNVIEEVSCDSSLQTQLQELGLFPINETVRIPILGEIKAGYNACANNELLGYEYIEKNSILGKSNCFFLKIKGDSMYPMFLENDLVLIEPMSDVPTGSIAAVLVDNEESTLKRIIKSPDAIILQPLNTAYESRVFTGHELNTLKILGKAIQSIRKF</sequence>
<reference evidence="2" key="1">
    <citation type="journal article" date="2023" name="Int. J. Syst. Evol. Microbiol.">
        <title>&lt;i&gt;Holtiella tumoricola&lt;/i&gt; gen. nov. sp. nov., isolated from a human clinical sample.</title>
        <authorList>
            <person name="Allen-Vercoe E."/>
            <person name="Daigneault M.C."/>
            <person name="Vancuren S.J."/>
            <person name="Cochrane K."/>
            <person name="O'Neal L.L."/>
            <person name="Sankaranarayanan K."/>
            <person name="Lawson P.A."/>
        </authorList>
    </citation>
    <scope>NUCLEOTIDE SEQUENCE</scope>
    <source>
        <strain evidence="2">CC70A</strain>
    </source>
</reference>
<dbReference type="Pfam" id="PF12844">
    <property type="entry name" value="HTH_19"/>
    <property type="match status" value="1"/>
</dbReference>
<protein>
    <submittedName>
        <fullName evidence="2">XRE family transcriptional regulator</fullName>
    </submittedName>
</protein>
<dbReference type="PANTHER" id="PTHR33516:SF2">
    <property type="entry name" value="LEXA REPRESSOR-RELATED"/>
    <property type="match status" value="1"/>
</dbReference>
<dbReference type="SUPFAM" id="SSF51306">
    <property type="entry name" value="LexA/Signal peptidase"/>
    <property type="match status" value="1"/>
</dbReference>